<dbReference type="EMBL" id="CP151657">
    <property type="protein sequence ID" value="WZP14700.1"/>
    <property type="molecule type" value="Genomic_DNA"/>
</dbReference>
<evidence type="ECO:0000256" key="1">
    <source>
        <dbReference type="SAM" id="Phobius"/>
    </source>
</evidence>
<evidence type="ECO:0000313" key="2">
    <source>
        <dbReference type="EMBL" id="WZP14700.1"/>
    </source>
</evidence>
<proteinExistence type="predicted"/>
<organism evidence="2 3">
    <name type="scientific">Arthrobacter citreus</name>
    <dbReference type="NCBI Taxonomy" id="1670"/>
    <lineage>
        <taxon>Bacteria</taxon>
        <taxon>Bacillati</taxon>
        <taxon>Actinomycetota</taxon>
        <taxon>Actinomycetes</taxon>
        <taxon>Micrococcales</taxon>
        <taxon>Micrococcaceae</taxon>
        <taxon>Arthrobacter</taxon>
    </lineage>
</organism>
<reference evidence="2 3" key="1">
    <citation type="submission" date="2024-04" db="EMBL/GenBank/DDBJ databases">
        <title>Arthrobacter sp. from Plains bison fecal sample.</title>
        <authorList>
            <person name="Ruzzini A."/>
        </authorList>
    </citation>
    <scope>NUCLEOTIDE SEQUENCE [LARGE SCALE GENOMIC DNA]</scope>
    <source>
        <strain evidence="2 3">EINP1</strain>
    </source>
</reference>
<dbReference type="InterPro" id="IPR025339">
    <property type="entry name" value="DUF4245"/>
</dbReference>
<feature type="transmembrane region" description="Helical" evidence="1">
    <location>
        <begin position="28"/>
        <end position="48"/>
    </location>
</feature>
<keyword evidence="3" id="KW-1185">Reference proteome</keyword>
<protein>
    <submittedName>
        <fullName evidence="2">DUF4245 domain-containing protein</fullName>
    </submittedName>
</protein>
<evidence type="ECO:0000313" key="3">
    <source>
        <dbReference type="Proteomes" id="UP001448858"/>
    </source>
</evidence>
<dbReference type="RefSeq" id="WP_342022353.1">
    <property type="nucleotide sequence ID" value="NZ_CP151657.1"/>
</dbReference>
<accession>A0ABZ2ZRH0</accession>
<dbReference type="Pfam" id="PF14030">
    <property type="entry name" value="DUF4245"/>
    <property type="match status" value="1"/>
</dbReference>
<keyword evidence="1" id="KW-0472">Membrane</keyword>
<gene>
    <name evidence="2" type="ORF">AAE021_10885</name>
</gene>
<keyword evidence="1" id="KW-1133">Transmembrane helix</keyword>
<name>A0ABZ2ZRH0_9MICC</name>
<sequence>MSEHQQDQETPVTPVLTGKQAKRANATVIGMLIATGITLLLVLVPVLLNPAPKASTRNVNVQQIAVQAAGDAGYAPLAPKLPEGWSSNYARWEANNSSGVPLWEVGYITPNTEFIRLSETNAGNPTWIAQVSGDSMVAGERTAGGKTWELRDSADGDASMVLEHDGLTVVLTGEADLAEFDVLAEAVVRDLTAAPAK</sequence>
<dbReference type="Proteomes" id="UP001448858">
    <property type="component" value="Chromosome"/>
</dbReference>
<keyword evidence="1" id="KW-0812">Transmembrane</keyword>